<comment type="caution">
    <text evidence="2">The sequence shown here is derived from an EMBL/GenBank/DDBJ whole genome shotgun (WGS) entry which is preliminary data.</text>
</comment>
<name>A0A7X5U7S1_9GAMM</name>
<reference evidence="2 3" key="1">
    <citation type="submission" date="2020-03" db="EMBL/GenBank/DDBJ databases">
        <authorList>
            <person name="Lai Q."/>
        </authorList>
    </citation>
    <scope>NUCLEOTIDE SEQUENCE [LARGE SCALE GENOMIC DNA]</scope>
    <source>
        <strain evidence="2 3">CCUG 25036</strain>
    </source>
</reference>
<protein>
    <submittedName>
        <fullName evidence="2">Uncharacterized protein</fullName>
    </submittedName>
</protein>
<evidence type="ECO:0000313" key="3">
    <source>
        <dbReference type="Proteomes" id="UP000490980"/>
    </source>
</evidence>
<feature type="region of interest" description="Disordered" evidence="1">
    <location>
        <begin position="32"/>
        <end position="69"/>
    </location>
</feature>
<feature type="compositionally biased region" description="Polar residues" evidence="1">
    <location>
        <begin position="60"/>
        <end position="69"/>
    </location>
</feature>
<dbReference type="EMBL" id="JAARLZ010000002">
    <property type="protein sequence ID" value="NII05367.1"/>
    <property type="molecule type" value="Genomic_DNA"/>
</dbReference>
<dbReference type="AlphaFoldDB" id="A0A7X5U7S1"/>
<keyword evidence="3" id="KW-1185">Reference proteome</keyword>
<sequence length="69" mass="7720">MKFRKFLEGRALRATGHIAEIGRAQARSCKKMRGIKKRTAPVSGCDAQKNPAWNGAMATPSRQDQNFWS</sequence>
<organism evidence="2 3">
    <name type="scientific">Luteibacter anthropi</name>
    <dbReference type="NCBI Taxonomy" id="564369"/>
    <lineage>
        <taxon>Bacteria</taxon>
        <taxon>Pseudomonadati</taxon>
        <taxon>Pseudomonadota</taxon>
        <taxon>Gammaproteobacteria</taxon>
        <taxon>Lysobacterales</taxon>
        <taxon>Rhodanobacteraceae</taxon>
        <taxon>Luteibacter</taxon>
    </lineage>
</organism>
<dbReference type="RefSeq" id="WP_166946485.1">
    <property type="nucleotide sequence ID" value="NZ_JAARLZ010000002.1"/>
</dbReference>
<accession>A0A7X5U7S1</accession>
<dbReference type="Proteomes" id="UP000490980">
    <property type="component" value="Unassembled WGS sequence"/>
</dbReference>
<evidence type="ECO:0000313" key="2">
    <source>
        <dbReference type="EMBL" id="NII05367.1"/>
    </source>
</evidence>
<gene>
    <name evidence="2" type="ORF">HBF25_03065</name>
</gene>
<evidence type="ECO:0000256" key="1">
    <source>
        <dbReference type="SAM" id="MobiDB-lite"/>
    </source>
</evidence>
<proteinExistence type="predicted"/>